<dbReference type="AlphaFoldDB" id="D5VTP4"/>
<dbReference type="SUPFAM" id="SSF101332">
    <property type="entry name" value="Hypothetical protein MTH393"/>
    <property type="match status" value="1"/>
</dbReference>
<accession>D5VTP4</accession>
<dbReference type="Pfam" id="PF09218">
    <property type="entry name" value="EhaM"/>
    <property type="match status" value="1"/>
</dbReference>
<dbReference type="RefSeq" id="WP_013100692.1">
    <property type="nucleotide sequence ID" value="NC_014122.1"/>
</dbReference>
<dbReference type="EMBL" id="CP002009">
    <property type="protein sequence ID" value="ADG13947.1"/>
    <property type="molecule type" value="Genomic_DNA"/>
</dbReference>
<dbReference type="InterPro" id="IPR036606">
    <property type="entry name" value="EhaM-like_sf"/>
</dbReference>
<organism evidence="1 2">
    <name type="scientific">Methanocaldococcus infernus (strain DSM 11812 / JCM 15783 / ME)</name>
    <dbReference type="NCBI Taxonomy" id="573063"/>
    <lineage>
        <taxon>Archaea</taxon>
        <taxon>Methanobacteriati</taxon>
        <taxon>Methanobacteriota</taxon>
        <taxon>Methanomada group</taxon>
        <taxon>Methanococci</taxon>
        <taxon>Methanococcales</taxon>
        <taxon>Methanocaldococcaceae</taxon>
        <taxon>Methanocaldococcus</taxon>
    </lineage>
</organism>
<dbReference type="KEGG" id="mif:Metin_1297"/>
<sequence length="135" mass="15910">MIEELDKKYEELSKKQKRNIFLNRYLIEDALIPMAKKLGIELEELIDIILEKYDFCSCYEIHAYAEQAKMGCLGRKVDIDLGLCWLSDFFSLIDRKEADKIRKLVVEKTVLYKVPYKDSLKEGREKVIKALRGKE</sequence>
<dbReference type="InterPro" id="IPR012056">
    <property type="entry name" value="NiFe_EhaM"/>
</dbReference>
<keyword evidence="2" id="KW-1185">Reference proteome</keyword>
<protein>
    <submittedName>
        <fullName evidence="1">(NiFe)-hydrogenase-3-type complex Eha, EhaM</fullName>
    </submittedName>
</protein>
<dbReference type="Gene3D" id="1.10.3070.10">
    <property type="entry name" value="EhaM-like"/>
    <property type="match status" value="1"/>
</dbReference>
<evidence type="ECO:0000313" key="2">
    <source>
        <dbReference type="Proteomes" id="UP000002061"/>
    </source>
</evidence>
<dbReference type="eggNOG" id="arCOG04835">
    <property type="taxonomic scope" value="Archaea"/>
</dbReference>
<gene>
    <name evidence="1" type="ordered locus">Metin_1297</name>
</gene>
<reference evidence="1" key="1">
    <citation type="submission" date="2010-04" db="EMBL/GenBank/DDBJ databases">
        <title>Complete sequence of Methanocaldococcus infernus ME.</title>
        <authorList>
            <consortium name="US DOE Joint Genome Institute"/>
            <person name="Lucas S."/>
            <person name="Copeland A."/>
            <person name="Lapidus A."/>
            <person name="Cheng J.-F."/>
            <person name="Bruce D."/>
            <person name="Goodwin L."/>
            <person name="Pitluck S."/>
            <person name="Munk A.C."/>
            <person name="Detter J.C."/>
            <person name="Han C."/>
            <person name="Tapia R."/>
            <person name="Land M."/>
            <person name="Hauser L."/>
            <person name="Kyrpides N."/>
            <person name="Mikhailova N."/>
            <person name="Sieprawska-Lupa M."/>
            <person name="Whitman W.B."/>
            <person name="Woyke T."/>
        </authorList>
    </citation>
    <scope>NUCLEOTIDE SEQUENCE [LARGE SCALE GENOMIC DNA]</scope>
    <source>
        <strain evidence="1">ME</strain>
    </source>
</reference>
<name>D5VTP4_METIM</name>
<dbReference type="HOGENOM" id="CLU_133051_0_0_2"/>
<dbReference type="STRING" id="573063.Metin_1297"/>
<dbReference type="OrthoDB" id="59507at2157"/>
<proteinExistence type="predicted"/>
<dbReference type="GeneID" id="9132328"/>
<dbReference type="Proteomes" id="UP000002061">
    <property type="component" value="Chromosome"/>
</dbReference>
<evidence type="ECO:0000313" key="1">
    <source>
        <dbReference type="EMBL" id="ADG13947.1"/>
    </source>
</evidence>